<evidence type="ECO:0000259" key="7">
    <source>
        <dbReference type="Pfam" id="PF17917"/>
    </source>
</evidence>
<accession>A0AAV5JQ89</accession>
<keyword evidence="4" id="KW-0255">Endonuclease</keyword>
<dbReference type="GO" id="GO:0016787">
    <property type="term" value="F:hydrolase activity"/>
    <property type="evidence" value="ECO:0007669"/>
    <property type="project" value="UniProtKB-KW"/>
</dbReference>
<dbReference type="CDD" id="cd09274">
    <property type="entry name" value="RNase_HI_RT_Ty3"/>
    <property type="match status" value="1"/>
</dbReference>
<keyword evidence="3" id="KW-0540">Nuclease</keyword>
<keyword evidence="9" id="KW-1185">Reference proteome</keyword>
<evidence type="ECO:0000256" key="4">
    <source>
        <dbReference type="ARBA" id="ARBA00022759"/>
    </source>
</evidence>
<sequence length="347" mass="40745">MSSGDDKSTIRKQHVDESLMLKAMQQQFQRLDIMFGENRDKMEKQDVAIAKLYQIQNGSPNLRRNDANDDLNDDYEDAFNNDTQNSNFSMDKFMRGRGSQTRRFNRGEQNLTRWGDWQDCDLGSIKMKIPPFKAKMIHMCIWSGKKRGHVASQCPNKHTMILREDGKIETEGESDDESMPPLEDANDVVEYVVDGELLITKQALNVEAKKDDEVQRDSIFHMRYHVKNKRFIKDFNRIAALLTEIMKNNVGCIDVSTVLMQEQRPITFFSEKLTSAAFNYPTYDKQMYTLVRALETWQHYLWPKEFVIHTDHESLKHLKGQGKLNRRYAKWVEFLETFPYVIKYKQG</sequence>
<dbReference type="GO" id="GO:0004519">
    <property type="term" value="F:endonuclease activity"/>
    <property type="evidence" value="ECO:0007669"/>
    <property type="project" value="UniProtKB-KW"/>
</dbReference>
<evidence type="ECO:0000256" key="1">
    <source>
        <dbReference type="ARBA" id="ARBA00022679"/>
    </source>
</evidence>
<keyword evidence="5" id="KW-0378">Hydrolase</keyword>
<dbReference type="EMBL" id="BPVZ01000038">
    <property type="protein sequence ID" value="GKV13473.1"/>
    <property type="molecule type" value="Genomic_DNA"/>
</dbReference>
<proteinExistence type="predicted"/>
<reference evidence="8 9" key="1">
    <citation type="journal article" date="2021" name="Commun. Biol.">
        <title>The genome of Shorea leprosula (Dipterocarpaceae) highlights the ecological relevance of drought in aseasonal tropical rainforests.</title>
        <authorList>
            <person name="Ng K.K.S."/>
            <person name="Kobayashi M.J."/>
            <person name="Fawcett J.A."/>
            <person name="Hatakeyama M."/>
            <person name="Paape T."/>
            <person name="Ng C.H."/>
            <person name="Ang C.C."/>
            <person name="Tnah L.H."/>
            <person name="Lee C.T."/>
            <person name="Nishiyama T."/>
            <person name="Sese J."/>
            <person name="O'Brien M.J."/>
            <person name="Copetti D."/>
            <person name="Mohd Noor M.I."/>
            <person name="Ong R.C."/>
            <person name="Putra M."/>
            <person name="Sireger I.Z."/>
            <person name="Indrioko S."/>
            <person name="Kosugi Y."/>
            <person name="Izuno A."/>
            <person name="Isagi Y."/>
            <person name="Lee S.L."/>
            <person name="Shimizu K.K."/>
        </authorList>
    </citation>
    <scope>NUCLEOTIDE SEQUENCE [LARGE SCALE GENOMIC DNA]</scope>
    <source>
        <strain evidence="8">214</strain>
    </source>
</reference>
<organism evidence="8 9">
    <name type="scientific">Rubroshorea leprosula</name>
    <dbReference type="NCBI Taxonomy" id="152421"/>
    <lineage>
        <taxon>Eukaryota</taxon>
        <taxon>Viridiplantae</taxon>
        <taxon>Streptophyta</taxon>
        <taxon>Embryophyta</taxon>
        <taxon>Tracheophyta</taxon>
        <taxon>Spermatophyta</taxon>
        <taxon>Magnoliopsida</taxon>
        <taxon>eudicotyledons</taxon>
        <taxon>Gunneridae</taxon>
        <taxon>Pentapetalae</taxon>
        <taxon>rosids</taxon>
        <taxon>malvids</taxon>
        <taxon>Malvales</taxon>
        <taxon>Dipterocarpaceae</taxon>
        <taxon>Rubroshorea</taxon>
    </lineage>
</organism>
<comment type="caution">
    <text evidence="8">The sequence shown here is derived from an EMBL/GenBank/DDBJ whole genome shotgun (WGS) entry which is preliminary data.</text>
</comment>
<dbReference type="Proteomes" id="UP001054252">
    <property type="component" value="Unassembled WGS sequence"/>
</dbReference>
<dbReference type="Pfam" id="PF17917">
    <property type="entry name" value="RT_RNaseH"/>
    <property type="match status" value="1"/>
</dbReference>
<keyword evidence="6" id="KW-0695">RNA-directed DNA polymerase</keyword>
<gene>
    <name evidence="8" type="ORF">SLEP1_g24475</name>
</gene>
<evidence type="ECO:0000256" key="3">
    <source>
        <dbReference type="ARBA" id="ARBA00022722"/>
    </source>
</evidence>
<dbReference type="PANTHER" id="PTHR35046:SF9">
    <property type="entry name" value="RNA-DIRECTED DNA POLYMERASE"/>
    <property type="match status" value="1"/>
</dbReference>
<evidence type="ECO:0000313" key="8">
    <source>
        <dbReference type="EMBL" id="GKV13473.1"/>
    </source>
</evidence>
<evidence type="ECO:0000313" key="9">
    <source>
        <dbReference type="Proteomes" id="UP001054252"/>
    </source>
</evidence>
<evidence type="ECO:0000256" key="2">
    <source>
        <dbReference type="ARBA" id="ARBA00022695"/>
    </source>
</evidence>
<name>A0AAV5JQ89_9ROSI</name>
<evidence type="ECO:0000256" key="5">
    <source>
        <dbReference type="ARBA" id="ARBA00022801"/>
    </source>
</evidence>
<keyword evidence="1" id="KW-0808">Transferase</keyword>
<dbReference type="InterPro" id="IPR043502">
    <property type="entry name" value="DNA/RNA_pol_sf"/>
</dbReference>
<dbReference type="InterPro" id="IPR041373">
    <property type="entry name" value="RT_RNaseH"/>
</dbReference>
<protein>
    <recommendedName>
        <fullName evidence="7">Reverse transcriptase RNase H-like domain-containing protein</fullName>
    </recommendedName>
</protein>
<dbReference type="GO" id="GO:0003964">
    <property type="term" value="F:RNA-directed DNA polymerase activity"/>
    <property type="evidence" value="ECO:0007669"/>
    <property type="project" value="UniProtKB-KW"/>
</dbReference>
<keyword evidence="2" id="KW-0548">Nucleotidyltransferase</keyword>
<dbReference type="SUPFAM" id="SSF56672">
    <property type="entry name" value="DNA/RNA polymerases"/>
    <property type="match status" value="1"/>
</dbReference>
<feature type="domain" description="Reverse transcriptase RNase H-like" evidence="7">
    <location>
        <begin position="255"/>
        <end position="338"/>
    </location>
</feature>
<evidence type="ECO:0000256" key="6">
    <source>
        <dbReference type="ARBA" id="ARBA00022918"/>
    </source>
</evidence>
<dbReference type="AlphaFoldDB" id="A0AAV5JQ89"/>
<dbReference type="PANTHER" id="PTHR35046">
    <property type="entry name" value="ZINC KNUCKLE (CCHC-TYPE) FAMILY PROTEIN"/>
    <property type="match status" value="1"/>
</dbReference>